<evidence type="ECO:0000313" key="7">
    <source>
        <dbReference type="Proteomes" id="UP000191448"/>
    </source>
</evidence>
<dbReference type="InterPro" id="IPR051012">
    <property type="entry name" value="CellSynth/LPSAsmb/PSIAsmb"/>
</dbReference>
<keyword evidence="1" id="KW-0677">Repeat</keyword>
<dbReference type="GO" id="GO:0008233">
    <property type="term" value="F:peptidase activity"/>
    <property type="evidence" value="ECO:0007669"/>
    <property type="project" value="UniProtKB-KW"/>
</dbReference>
<keyword evidence="2 3" id="KW-0802">TPR repeat</keyword>
<dbReference type="RefSeq" id="WP_080021704.1">
    <property type="nucleotide sequence ID" value="NZ_LTAY01000019.1"/>
</dbReference>
<organism evidence="6 7">
    <name type="scientific">Clostridium thermobutyricum DSM 4928</name>
    <dbReference type="NCBI Taxonomy" id="1121339"/>
    <lineage>
        <taxon>Bacteria</taxon>
        <taxon>Bacillati</taxon>
        <taxon>Bacillota</taxon>
        <taxon>Clostridia</taxon>
        <taxon>Eubacteriales</taxon>
        <taxon>Clostridiaceae</taxon>
        <taxon>Clostridium</taxon>
    </lineage>
</organism>
<dbReference type="OrthoDB" id="1949098at2"/>
<evidence type="ECO:0000256" key="4">
    <source>
        <dbReference type="SAM" id="Coils"/>
    </source>
</evidence>
<proteinExistence type="predicted"/>
<accession>A0A1V4SYI6</accession>
<evidence type="ECO:0000313" key="6">
    <source>
        <dbReference type="EMBL" id="OPX50111.1"/>
    </source>
</evidence>
<feature type="repeat" description="TPR" evidence="3">
    <location>
        <begin position="196"/>
        <end position="229"/>
    </location>
</feature>
<dbReference type="SMART" id="SM00028">
    <property type="entry name" value="TPR"/>
    <property type="match status" value="4"/>
</dbReference>
<feature type="transmembrane region" description="Helical" evidence="5">
    <location>
        <begin position="21"/>
        <end position="42"/>
    </location>
</feature>
<evidence type="ECO:0000256" key="3">
    <source>
        <dbReference type="PROSITE-ProRule" id="PRU00339"/>
    </source>
</evidence>
<dbReference type="Gene3D" id="1.25.40.10">
    <property type="entry name" value="Tetratricopeptide repeat domain"/>
    <property type="match status" value="2"/>
</dbReference>
<protein>
    <submittedName>
        <fullName evidence="6">Beta-barrel assembly-enhancing protease</fullName>
    </submittedName>
</protein>
<feature type="repeat" description="TPR" evidence="3">
    <location>
        <begin position="460"/>
        <end position="493"/>
    </location>
</feature>
<dbReference type="GO" id="GO:0006508">
    <property type="term" value="P:proteolysis"/>
    <property type="evidence" value="ECO:0007669"/>
    <property type="project" value="UniProtKB-KW"/>
</dbReference>
<keyword evidence="5" id="KW-0472">Membrane</keyword>
<dbReference type="EMBL" id="LTAY01000019">
    <property type="protein sequence ID" value="OPX50111.1"/>
    <property type="molecule type" value="Genomic_DNA"/>
</dbReference>
<feature type="coiled-coil region" evidence="4">
    <location>
        <begin position="480"/>
        <end position="546"/>
    </location>
</feature>
<dbReference type="Pfam" id="PF13181">
    <property type="entry name" value="TPR_8"/>
    <property type="match status" value="1"/>
</dbReference>
<dbReference type="PROSITE" id="PS50005">
    <property type="entry name" value="TPR"/>
    <property type="match status" value="2"/>
</dbReference>
<evidence type="ECO:0000256" key="5">
    <source>
        <dbReference type="SAM" id="Phobius"/>
    </source>
</evidence>
<dbReference type="PANTHER" id="PTHR45586:SF1">
    <property type="entry name" value="LIPOPOLYSACCHARIDE ASSEMBLY PROTEIN B"/>
    <property type="match status" value="1"/>
</dbReference>
<gene>
    <name evidence="6" type="primary">bepA</name>
    <name evidence="6" type="ORF">CLTHE_03230</name>
</gene>
<keyword evidence="5" id="KW-0812">Transmembrane</keyword>
<comment type="caution">
    <text evidence="6">The sequence shown here is derived from an EMBL/GenBank/DDBJ whole genome shotgun (WGS) entry which is preliminary data.</text>
</comment>
<reference evidence="6 7" key="1">
    <citation type="submission" date="2016-02" db="EMBL/GenBank/DDBJ databases">
        <title>Genome sequence of Clostridium thermobutyricum DSM 4928.</title>
        <authorList>
            <person name="Poehlein A."/>
            <person name="Daniel R."/>
        </authorList>
    </citation>
    <scope>NUCLEOTIDE SEQUENCE [LARGE SCALE GENOMIC DNA]</scope>
    <source>
        <strain evidence="6 7">DSM 4928</strain>
    </source>
</reference>
<dbReference type="PANTHER" id="PTHR45586">
    <property type="entry name" value="TPR REPEAT-CONTAINING PROTEIN PA4667"/>
    <property type="match status" value="1"/>
</dbReference>
<dbReference type="AlphaFoldDB" id="A0A1V4SYI6"/>
<dbReference type="Proteomes" id="UP000191448">
    <property type="component" value="Unassembled WGS sequence"/>
</dbReference>
<keyword evidence="5" id="KW-1133">Transmembrane helix</keyword>
<name>A0A1V4SYI6_9CLOT</name>
<keyword evidence="6" id="KW-0378">Hydrolase</keyword>
<dbReference type="InterPro" id="IPR019734">
    <property type="entry name" value="TPR_rpt"/>
</dbReference>
<evidence type="ECO:0000256" key="1">
    <source>
        <dbReference type="ARBA" id="ARBA00022737"/>
    </source>
</evidence>
<evidence type="ECO:0000256" key="2">
    <source>
        <dbReference type="ARBA" id="ARBA00022803"/>
    </source>
</evidence>
<sequence>MSNFIEGYKNLIKKKPYLESVFTISGVCIFAFLTAYICKVYSTEDVKDTNLVLNEEERNYYEGNYDEAIEELKKKEEKEDWPISLMKQSKIQAVKGDILESNSLAEKAYIQSRISLDENRKLKNKDEVAKLLNDISFTYIMNGEVSRGIEFGELLLDEYSDNENLKKTLATAYLANGENEKSIEILNSIDINKKDSYELSELGELYLISGDYKKAIELLKIAYKEDNTNVNILAILKEYSENKNLRAFLEENEKDSINNIFLAQINLYDEKLHDDSIIRINKIEDESLLKKVLELQVSEKDSDEDRSSILLKEIEEEYNETYGGAYVLSRINIKNGNIEDGIHYGNKTIEFNENFGKAYGILFSEALKNSDNIADSIGTYLREGLEKSPYSVQLIKEIANYYKEKGELLISYNYYKIASKLEPYNASNHINQSILEGKLEDVSVAKNTIEDAINIDKENSDLYNFLGVIYLETENSEEAIKNIRKAYELNNDNIKALNNAAVYYTRYEKNIFRAKENIDSAKDMINDNVELKLKETILKNQSLINKTYEEVQNSDSDNFEIENLELLI</sequence>
<dbReference type="InterPro" id="IPR011990">
    <property type="entry name" value="TPR-like_helical_dom_sf"/>
</dbReference>
<dbReference type="SUPFAM" id="SSF48452">
    <property type="entry name" value="TPR-like"/>
    <property type="match status" value="2"/>
</dbReference>
<keyword evidence="6" id="KW-0645">Protease</keyword>
<keyword evidence="4" id="KW-0175">Coiled coil</keyword>